<keyword evidence="3" id="KW-1185">Reference proteome</keyword>
<sequence length="407" mass="45400">MPSKRFDFITLQEALELLDVSRSTFDRWRRKKQLPYTKIGKEIMIDKNELERWFKLHASKRLEAPDAERQEGRRTVAALQPLVVNVGYQSRWAQIWTALMMKELGWFEEELAKLIPERVVQVRWHDGAHGPALVQGMIGGHIQIASMGDYPISLAFSLSRLLPDFRPVLLAFDGKTAGGQGISLVLGNNVDIRRPSRTSDLQIATVAQSSAGGRLSGLLHRFGTDDARIVHRDLDECMADMARGAIGGGFMGEPYASLARHYGLGSVVGAEGLGDDFLSGVVMEESWLARHPAVGIAYLKAHLRVHRWVRRHLREAAELIARVRRIPVKVAEDNLAKIRWDAAPYAKDIAALERLNPGPEGAPPAFFMPDGEIRHDASFLMQAIRELRLPAPTEGPIGGDWSAEQLY</sequence>
<dbReference type="RefSeq" id="WP_277566411.1">
    <property type="nucleotide sequence ID" value="NZ_JAPDHZ010000003.1"/>
</dbReference>
<dbReference type="InterPro" id="IPR041657">
    <property type="entry name" value="HTH_17"/>
</dbReference>
<dbReference type="InterPro" id="IPR009061">
    <property type="entry name" value="DNA-bd_dom_put_sf"/>
</dbReference>
<dbReference type="SUPFAM" id="SSF53850">
    <property type="entry name" value="Periplasmic binding protein-like II"/>
    <property type="match status" value="1"/>
</dbReference>
<dbReference type="NCBIfam" id="TIGR01764">
    <property type="entry name" value="excise"/>
    <property type="match status" value="1"/>
</dbReference>
<reference evidence="2 3" key="1">
    <citation type="submission" date="2022-10" db="EMBL/GenBank/DDBJ databases">
        <title>Comparative genomic analysis of Cohnella hashimotonis sp. nov., isolated from the International Space Station.</title>
        <authorList>
            <person name="Simpson A."/>
            <person name="Venkateswaran K."/>
        </authorList>
    </citation>
    <scope>NUCLEOTIDE SEQUENCE [LARGE SCALE GENOMIC DNA]</scope>
    <source>
        <strain evidence="2 3">DSM 18997</strain>
    </source>
</reference>
<dbReference type="Pfam" id="PF12728">
    <property type="entry name" value="HTH_17"/>
    <property type="match status" value="1"/>
</dbReference>
<dbReference type="EMBL" id="JAPDHZ010000003">
    <property type="protein sequence ID" value="MDG0792635.1"/>
    <property type="molecule type" value="Genomic_DNA"/>
</dbReference>
<proteinExistence type="predicted"/>
<dbReference type="PANTHER" id="PTHR30024:SF42">
    <property type="entry name" value="ALIPHATIC SULFONATES-BINDING PROTEIN-RELATED"/>
    <property type="match status" value="1"/>
</dbReference>
<accession>A0A9X4QPD9</accession>
<dbReference type="InterPro" id="IPR010093">
    <property type="entry name" value="SinI_DNA-bd"/>
</dbReference>
<dbReference type="Gene3D" id="3.40.190.10">
    <property type="entry name" value="Periplasmic binding protein-like II"/>
    <property type="match status" value="2"/>
</dbReference>
<evidence type="ECO:0000313" key="2">
    <source>
        <dbReference type="EMBL" id="MDG0792635.1"/>
    </source>
</evidence>
<feature type="domain" description="Helix-turn-helix" evidence="1">
    <location>
        <begin position="9"/>
        <end position="54"/>
    </location>
</feature>
<dbReference type="AlphaFoldDB" id="A0A9X4QPD9"/>
<dbReference type="SUPFAM" id="SSF46955">
    <property type="entry name" value="Putative DNA-binding domain"/>
    <property type="match status" value="1"/>
</dbReference>
<organism evidence="2 3">
    <name type="scientific">Cohnella ginsengisoli</name>
    <dbReference type="NCBI Taxonomy" id="425004"/>
    <lineage>
        <taxon>Bacteria</taxon>
        <taxon>Bacillati</taxon>
        <taxon>Bacillota</taxon>
        <taxon>Bacilli</taxon>
        <taxon>Bacillales</taxon>
        <taxon>Paenibacillaceae</taxon>
        <taxon>Cohnella</taxon>
    </lineage>
</organism>
<evidence type="ECO:0000313" key="3">
    <source>
        <dbReference type="Proteomes" id="UP001153387"/>
    </source>
</evidence>
<gene>
    <name evidence="2" type="ORF">OMP38_18440</name>
</gene>
<comment type="caution">
    <text evidence="2">The sequence shown here is derived from an EMBL/GenBank/DDBJ whole genome shotgun (WGS) entry which is preliminary data.</text>
</comment>
<protein>
    <submittedName>
        <fullName evidence="2">Helix-turn-helix domain-containing protein</fullName>
    </submittedName>
</protein>
<dbReference type="PANTHER" id="PTHR30024">
    <property type="entry name" value="ALIPHATIC SULFONATES-BINDING PROTEIN-RELATED"/>
    <property type="match status" value="1"/>
</dbReference>
<evidence type="ECO:0000259" key="1">
    <source>
        <dbReference type="Pfam" id="PF12728"/>
    </source>
</evidence>
<dbReference type="GO" id="GO:0003677">
    <property type="term" value="F:DNA binding"/>
    <property type="evidence" value="ECO:0007669"/>
    <property type="project" value="InterPro"/>
</dbReference>
<name>A0A9X4QPD9_9BACL</name>
<dbReference type="Proteomes" id="UP001153387">
    <property type="component" value="Unassembled WGS sequence"/>
</dbReference>